<evidence type="ECO:0000313" key="6">
    <source>
        <dbReference type="Proteomes" id="UP000006882"/>
    </source>
</evidence>
<protein>
    <recommendedName>
        <fullName evidence="4">EF-hand domain-containing protein</fullName>
    </recommendedName>
</protein>
<dbReference type="Proteomes" id="UP000006882">
    <property type="component" value="Chromosome G5"/>
</dbReference>
<feature type="domain" description="EF-hand" evidence="4">
    <location>
        <begin position="174"/>
        <end position="208"/>
    </location>
</feature>
<dbReference type="InterPro" id="IPR011992">
    <property type="entry name" value="EF-hand-dom_pair"/>
</dbReference>
<dbReference type="GO" id="GO:0005509">
    <property type="term" value="F:calcium ion binding"/>
    <property type="evidence" value="ECO:0000318"/>
    <property type="project" value="GO_Central"/>
</dbReference>
<keyword evidence="2" id="KW-0677">Repeat</keyword>
<evidence type="ECO:0000256" key="1">
    <source>
        <dbReference type="ARBA" id="ARBA00022723"/>
    </source>
</evidence>
<dbReference type="SMART" id="SM00054">
    <property type="entry name" value="EFh"/>
    <property type="match status" value="2"/>
</dbReference>
<dbReference type="SUPFAM" id="SSF47473">
    <property type="entry name" value="EF-hand"/>
    <property type="match status" value="1"/>
</dbReference>
<gene>
    <name evidence="5" type="ORF">PRUPE_5G194800</name>
</gene>
<feature type="domain" description="EF-hand" evidence="4">
    <location>
        <begin position="137"/>
        <end position="172"/>
    </location>
</feature>
<dbReference type="OMA" id="SCPLLAH"/>
<dbReference type="FunFam" id="1.10.238.10:FF:000003">
    <property type="entry name" value="Calmodulin A"/>
    <property type="match status" value="1"/>
</dbReference>
<name>M5WTA8_PRUPE</name>
<reference evidence="5 6" key="1">
    <citation type="journal article" date="2013" name="Nat. Genet.">
        <title>The high-quality draft genome of peach (Prunus persica) identifies unique patterns of genetic diversity, domestication and genome evolution.</title>
        <authorList>
            <consortium name="International Peach Genome Initiative"/>
            <person name="Verde I."/>
            <person name="Abbott A.G."/>
            <person name="Scalabrin S."/>
            <person name="Jung S."/>
            <person name="Shu S."/>
            <person name="Marroni F."/>
            <person name="Zhebentyayeva T."/>
            <person name="Dettori M.T."/>
            <person name="Grimwood J."/>
            <person name="Cattonaro F."/>
            <person name="Zuccolo A."/>
            <person name="Rossini L."/>
            <person name="Jenkins J."/>
            <person name="Vendramin E."/>
            <person name="Meisel L.A."/>
            <person name="Decroocq V."/>
            <person name="Sosinski B."/>
            <person name="Prochnik S."/>
            <person name="Mitros T."/>
            <person name="Policriti A."/>
            <person name="Cipriani G."/>
            <person name="Dondini L."/>
            <person name="Ficklin S."/>
            <person name="Goodstein D.M."/>
            <person name="Xuan P."/>
            <person name="Del Fabbro C."/>
            <person name="Aramini V."/>
            <person name="Copetti D."/>
            <person name="Gonzalez S."/>
            <person name="Horner D.S."/>
            <person name="Falchi R."/>
            <person name="Lucas S."/>
            <person name="Mica E."/>
            <person name="Maldonado J."/>
            <person name="Lazzari B."/>
            <person name="Bielenberg D."/>
            <person name="Pirona R."/>
            <person name="Miculan M."/>
            <person name="Barakat A."/>
            <person name="Testolin R."/>
            <person name="Stella A."/>
            <person name="Tartarini S."/>
            <person name="Tonutti P."/>
            <person name="Arus P."/>
            <person name="Orellana A."/>
            <person name="Wells C."/>
            <person name="Main D."/>
            <person name="Vizzotto G."/>
            <person name="Silva H."/>
            <person name="Salamini F."/>
            <person name="Schmutz J."/>
            <person name="Morgante M."/>
            <person name="Rokhsar D.S."/>
        </authorList>
    </citation>
    <scope>NUCLEOTIDE SEQUENCE [LARGE SCALE GENOMIC DNA]</scope>
    <source>
        <strain evidence="6">cv. Nemared</strain>
    </source>
</reference>
<dbReference type="Gene3D" id="1.10.238.10">
    <property type="entry name" value="EF-hand"/>
    <property type="match status" value="1"/>
</dbReference>
<dbReference type="PROSITE" id="PS50222">
    <property type="entry name" value="EF_HAND_2"/>
    <property type="match status" value="2"/>
</dbReference>
<evidence type="ECO:0000259" key="4">
    <source>
        <dbReference type="PROSITE" id="PS50222"/>
    </source>
</evidence>
<evidence type="ECO:0000256" key="2">
    <source>
        <dbReference type="ARBA" id="ARBA00022737"/>
    </source>
</evidence>
<dbReference type="CDD" id="cd00051">
    <property type="entry name" value="EFh"/>
    <property type="match status" value="1"/>
</dbReference>
<keyword evidence="1" id="KW-0479">Metal-binding</keyword>
<dbReference type="EMBL" id="CM007655">
    <property type="protein sequence ID" value="ONI08696.1"/>
    <property type="molecule type" value="Genomic_DNA"/>
</dbReference>
<dbReference type="PANTHER" id="PTHR10891">
    <property type="entry name" value="EF-HAND CALCIUM-BINDING DOMAIN CONTAINING PROTEIN"/>
    <property type="match status" value="1"/>
</dbReference>
<dbReference type="STRING" id="3760.M5WTA8"/>
<accession>M5WTA8</accession>
<dbReference type="Gramene" id="ONI08696">
    <property type="protein sequence ID" value="ONI08696"/>
    <property type="gene ID" value="PRUPE_5G194800"/>
</dbReference>
<dbReference type="eggNOG" id="KOG0027">
    <property type="taxonomic scope" value="Eukaryota"/>
</dbReference>
<dbReference type="InterPro" id="IPR039647">
    <property type="entry name" value="EF_hand_pair_protein_CML-like"/>
</dbReference>
<dbReference type="AlphaFoldDB" id="M5WTA8"/>
<evidence type="ECO:0000313" key="5">
    <source>
        <dbReference type="EMBL" id="ONI08696.1"/>
    </source>
</evidence>
<dbReference type="Pfam" id="PF13499">
    <property type="entry name" value="EF-hand_7"/>
    <property type="match status" value="1"/>
</dbReference>
<keyword evidence="3" id="KW-0106">Calcium</keyword>
<evidence type="ECO:0000256" key="3">
    <source>
        <dbReference type="ARBA" id="ARBA00022837"/>
    </source>
</evidence>
<organism evidence="5 6">
    <name type="scientific">Prunus persica</name>
    <name type="common">Peach</name>
    <name type="synonym">Amygdalus persica</name>
    <dbReference type="NCBI Taxonomy" id="3760"/>
    <lineage>
        <taxon>Eukaryota</taxon>
        <taxon>Viridiplantae</taxon>
        <taxon>Streptophyta</taxon>
        <taxon>Embryophyta</taxon>
        <taxon>Tracheophyta</taxon>
        <taxon>Spermatophyta</taxon>
        <taxon>Magnoliopsida</taxon>
        <taxon>eudicotyledons</taxon>
        <taxon>Gunneridae</taxon>
        <taxon>Pentapetalae</taxon>
        <taxon>rosids</taxon>
        <taxon>fabids</taxon>
        <taxon>Rosales</taxon>
        <taxon>Rosaceae</taxon>
        <taxon>Amygdaloideae</taxon>
        <taxon>Amygdaleae</taxon>
        <taxon>Prunus</taxon>
    </lineage>
</organism>
<sequence>MEKTVSEAFGCQAISVVLILLIILNLLLILHLLSSFWYVLVPLFLCVLCDVLQIIVCSESSKGKTIQKRSCIAKKQEVNCLHENENENDVDDKKQLCTGELGQMMEKLGTLFDADGGEVVEGRLGSKEIADLFEEEPSLEEVKEAFHVFDENKDGFIDAGEINKVLCALGFVGASEVECKRMIKAFDHNGDGQIDFNEFVQLMEKSFC</sequence>
<dbReference type="SMR" id="M5WTA8"/>
<dbReference type="HOGENOM" id="CLU_061288_11_0_1"/>
<dbReference type="InterPro" id="IPR002048">
    <property type="entry name" value="EF_hand_dom"/>
</dbReference>
<dbReference type="KEGG" id="pper:18776917"/>
<keyword evidence="6" id="KW-1185">Reference proteome</keyword>
<dbReference type="PROSITE" id="PS00018">
    <property type="entry name" value="EF_HAND_1"/>
    <property type="match status" value="2"/>
</dbReference>
<dbReference type="OrthoDB" id="26525at2759"/>
<proteinExistence type="predicted"/>
<dbReference type="InterPro" id="IPR018247">
    <property type="entry name" value="EF_Hand_1_Ca_BS"/>
</dbReference>